<reference evidence="2 3" key="1">
    <citation type="journal article" date="2010" name="Science">
        <title>Genomic analysis of organismal complexity in the multicellular green alga Volvox carteri.</title>
        <authorList>
            <person name="Prochnik S.E."/>
            <person name="Umen J."/>
            <person name="Nedelcu A.M."/>
            <person name="Hallmann A."/>
            <person name="Miller S.M."/>
            <person name="Nishii I."/>
            <person name="Ferris P."/>
            <person name="Kuo A."/>
            <person name="Mitros T."/>
            <person name="Fritz-Laylin L.K."/>
            <person name="Hellsten U."/>
            <person name="Chapman J."/>
            <person name="Simakov O."/>
            <person name="Rensing S.A."/>
            <person name="Terry A."/>
            <person name="Pangilinan J."/>
            <person name="Kapitonov V."/>
            <person name="Jurka J."/>
            <person name="Salamov A."/>
            <person name="Shapiro H."/>
            <person name="Schmutz J."/>
            <person name="Grimwood J."/>
            <person name="Lindquist E."/>
            <person name="Lucas S."/>
            <person name="Grigoriev I.V."/>
            <person name="Schmitt R."/>
            <person name="Kirk D."/>
            <person name="Rokhsar D.S."/>
        </authorList>
    </citation>
    <scope>NUCLEOTIDE SEQUENCE [LARGE SCALE GENOMIC DNA]</scope>
    <source>
        <strain evidence="3">f. Nagariensis / Eve</strain>
    </source>
</reference>
<organism evidence="3">
    <name type="scientific">Volvox carteri f. nagariensis</name>
    <dbReference type="NCBI Taxonomy" id="3068"/>
    <lineage>
        <taxon>Eukaryota</taxon>
        <taxon>Viridiplantae</taxon>
        <taxon>Chlorophyta</taxon>
        <taxon>core chlorophytes</taxon>
        <taxon>Chlorophyceae</taxon>
        <taxon>CS clade</taxon>
        <taxon>Chlamydomonadales</taxon>
        <taxon>Volvocaceae</taxon>
        <taxon>Volvox</taxon>
    </lineage>
</organism>
<evidence type="ECO:0000313" key="2">
    <source>
        <dbReference type="EMBL" id="EFJ47962.1"/>
    </source>
</evidence>
<feature type="region of interest" description="Disordered" evidence="1">
    <location>
        <begin position="1"/>
        <end position="48"/>
    </location>
</feature>
<keyword evidence="3" id="KW-1185">Reference proteome</keyword>
<evidence type="ECO:0000256" key="1">
    <source>
        <dbReference type="SAM" id="MobiDB-lite"/>
    </source>
</evidence>
<dbReference type="GeneID" id="9618465"/>
<feature type="compositionally biased region" description="Basic and acidic residues" evidence="1">
    <location>
        <begin position="36"/>
        <end position="48"/>
    </location>
</feature>
<dbReference type="Proteomes" id="UP000001058">
    <property type="component" value="Unassembled WGS sequence"/>
</dbReference>
<evidence type="ECO:0000313" key="3">
    <source>
        <dbReference type="Proteomes" id="UP000001058"/>
    </source>
</evidence>
<accession>D8TX76</accession>
<dbReference type="AlphaFoldDB" id="D8TX76"/>
<dbReference type="KEGG" id="vcn:VOLCADRAFT_91490"/>
<gene>
    <name evidence="2" type="ORF">VOLCADRAFT_91490</name>
</gene>
<dbReference type="InParanoid" id="D8TX76"/>
<proteinExistence type="predicted"/>
<protein>
    <submittedName>
        <fullName evidence="2">Uncharacterized protein</fullName>
    </submittedName>
</protein>
<dbReference type="RefSeq" id="XP_002951068.1">
    <property type="nucleotide sequence ID" value="XM_002951022.1"/>
</dbReference>
<sequence length="169" mass="18563">MAASTADAERDVRQGVRTYGQRWREEGDGNVDEDEMQKREGTDEKAEWRPDQHWTFLRGVEPTAHGQEYEVAPFLAPPLPPPLPVLPPALLQQEMPPYRTPVEAAAVLVVAVKLWAVMKVVVKAWVAARAAGAGHNHRAVSNSIHHVVKCGGFTAPLCATEKASQPGFR</sequence>
<dbReference type="EMBL" id="GL378342">
    <property type="protein sequence ID" value="EFJ47962.1"/>
    <property type="molecule type" value="Genomic_DNA"/>
</dbReference>
<name>D8TX76_VOLCA</name>